<gene>
    <name evidence="12" type="primary">Pnpo-004</name>
</gene>
<feature type="domain" description="Pyridoxine 5'-phosphate oxidase dimerisation C-terminal" evidence="11">
    <location>
        <begin position="176"/>
        <end position="226"/>
    </location>
</feature>
<dbReference type="InterPro" id="IPR011576">
    <property type="entry name" value="Pyridox_Oxase_N"/>
</dbReference>
<evidence type="ECO:0000256" key="2">
    <source>
        <dbReference type="ARBA" id="ARBA00003691"/>
    </source>
</evidence>
<dbReference type="NCBIfam" id="NF004231">
    <property type="entry name" value="PRK05679.1"/>
    <property type="match status" value="1"/>
</dbReference>
<dbReference type="GO" id="GO:0010181">
    <property type="term" value="F:FMN binding"/>
    <property type="evidence" value="ECO:0007669"/>
    <property type="project" value="InterPro"/>
</dbReference>
<keyword evidence="7" id="KW-0285">Flavoprotein</keyword>
<dbReference type="EC" id="1.4.3.5" evidence="6"/>
<keyword evidence="9" id="KW-0560">Oxidoreductase</keyword>
<dbReference type="Gene3D" id="2.30.110.10">
    <property type="entry name" value="Electron Transport, Fmn-binding Protein, Chain A"/>
    <property type="match status" value="1"/>
</dbReference>
<dbReference type="AlphaFoldDB" id="A0A6F9DNH3"/>
<protein>
    <recommendedName>
        <fullName evidence="6">pyridoxal 5'-phosphate synthase</fullName>
        <ecNumber evidence="6">1.4.3.5</ecNumber>
    </recommendedName>
</protein>
<comment type="pathway">
    <text evidence="3">Cofactor metabolism; pyridoxal 5'-phosphate salvage; pyridoxal 5'-phosphate from pyridoxamine 5'-phosphate: step 1/1.</text>
</comment>
<dbReference type="PANTHER" id="PTHR10851:SF0">
    <property type="entry name" value="PYRIDOXINE-5'-PHOSPHATE OXIDASE"/>
    <property type="match status" value="1"/>
</dbReference>
<dbReference type="UniPathway" id="UPA01068">
    <property type="reaction ID" value="UER00304"/>
</dbReference>
<evidence type="ECO:0000256" key="4">
    <source>
        <dbReference type="ARBA" id="ARBA00005037"/>
    </source>
</evidence>
<dbReference type="GO" id="GO:0004733">
    <property type="term" value="F:pyridoxamine phosphate oxidase activity"/>
    <property type="evidence" value="ECO:0007669"/>
    <property type="project" value="UniProtKB-EC"/>
</dbReference>
<evidence type="ECO:0000256" key="5">
    <source>
        <dbReference type="ARBA" id="ARBA00007301"/>
    </source>
</evidence>
<dbReference type="InterPro" id="IPR000659">
    <property type="entry name" value="Pyridox_Oxase"/>
</dbReference>
<comment type="pathway">
    <text evidence="4">Cofactor metabolism; pyridoxal 5'-phosphate salvage; pyridoxal 5'-phosphate from pyridoxine 5'-phosphate: step 1/1.</text>
</comment>
<dbReference type="GO" id="GO:0008615">
    <property type="term" value="P:pyridoxine biosynthetic process"/>
    <property type="evidence" value="ECO:0007669"/>
    <property type="project" value="InterPro"/>
</dbReference>
<keyword evidence="8" id="KW-0288">FMN</keyword>
<evidence type="ECO:0000313" key="12">
    <source>
        <dbReference type="EMBL" id="CAB3264987.1"/>
    </source>
</evidence>
<reference evidence="12" key="1">
    <citation type="submission" date="2020-04" db="EMBL/GenBank/DDBJ databases">
        <authorList>
            <person name="Neveu A P."/>
        </authorList>
    </citation>
    <scope>NUCLEOTIDE SEQUENCE</scope>
    <source>
        <tissue evidence="12">Whole embryo</tissue>
    </source>
</reference>
<sequence length="226" mass="25621">MAAIYVSEKKLVHIENRLEKVPVTNDPIALFNIWYDLAKSTKTIKEPYAMTLATVNNNGRPTARIVALESVGENGFKFSTNYKSPKAQDLISTPFAALVFYWPELGCSIRIEGDVEKLSEEESNKMFSGFPRTIQLVAFASVNQSAPLESLNQISQLVQNVDKKYHNMKIECPNHWGGYVVVPDRIEFYETGTSHVSKRTVFVKETNDCGTWTKGEKGWFYQKLQP</sequence>
<comment type="similarity">
    <text evidence="5">Belongs to the pyridoxamine 5'-phosphate oxidase family.</text>
</comment>
<dbReference type="InterPro" id="IPR012349">
    <property type="entry name" value="Split_barrel_FMN-bd"/>
</dbReference>
<feature type="domain" description="Pyridoxamine 5'-phosphate oxidase N-terminal" evidence="10">
    <location>
        <begin position="43"/>
        <end position="138"/>
    </location>
</feature>
<evidence type="ECO:0000256" key="1">
    <source>
        <dbReference type="ARBA" id="ARBA00001917"/>
    </source>
</evidence>
<dbReference type="PIRSF" id="PIRSF000190">
    <property type="entry name" value="Pyd_amn-ph_oxd"/>
    <property type="match status" value="1"/>
</dbReference>
<evidence type="ECO:0000256" key="7">
    <source>
        <dbReference type="ARBA" id="ARBA00022630"/>
    </source>
</evidence>
<evidence type="ECO:0000259" key="10">
    <source>
        <dbReference type="Pfam" id="PF01243"/>
    </source>
</evidence>
<comment type="cofactor">
    <cofactor evidence="1">
        <name>FMN</name>
        <dbReference type="ChEBI" id="CHEBI:58210"/>
    </cofactor>
</comment>
<dbReference type="SUPFAM" id="SSF50475">
    <property type="entry name" value="FMN-binding split barrel"/>
    <property type="match status" value="1"/>
</dbReference>
<dbReference type="Pfam" id="PF01243">
    <property type="entry name" value="PNPOx_N"/>
    <property type="match status" value="1"/>
</dbReference>
<evidence type="ECO:0000256" key="9">
    <source>
        <dbReference type="ARBA" id="ARBA00023002"/>
    </source>
</evidence>
<dbReference type="Pfam" id="PF10590">
    <property type="entry name" value="PNP_phzG_C"/>
    <property type="match status" value="1"/>
</dbReference>
<dbReference type="EMBL" id="LR789125">
    <property type="protein sequence ID" value="CAB3264987.1"/>
    <property type="molecule type" value="mRNA"/>
</dbReference>
<proteinExistence type="evidence at transcript level"/>
<dbReference type="PANTHER" id="PTHR10851">
    <property type="entry name" value="PYRIDOXINE-5-PHOSPHATE OXIDASE"/>
    <property type="match status" value="1"/>
</dbReference>
<evidence type="ECO:0000256" key="3">
    <source>
        <dbReference type="ARBA" id="ARBA00004738"/>
    </source>
</evidence>
<comment type="function">
    <text evidence="2">Catalyzes the oxidation of either pyridoxine 5'-phosphate (PNP) or pyridoxamine 5'-phosphate (PMP) into pyridoxal 5'-phosphate (PLP).</text>
</comment>
<dbReference type="InterPro" id="IPR019576">
    <property type="entry name" value="Pyridoxamine_oxidase_dimer_C"/>
</dbReference>
<evidence type="ECO:0000259" key="11">
    <source>
        <dbReference type="Pfam" id="PF10590"/>
    </source>
</evidence>
<name>A0A6F9DNH3_9ASCI</name>
<evidence type="ECO:0000256" key="8">
    <source>
        <dbReference type="ARBA" id="ARBA00022643"/>
    </source>
</evidence>
<accession>A0A6F9DNH3</accession>
<organism evidence="12">
    <name type="scientific">Phallusia mammillata</name>
    <dbReference type="NCBI Taxonomy" id="59560"/>
    <lineage>
        <taxon>Eukaryota</taxon>
        <taxon>Metazoa</taxon>
        <taxon>Chordata</taxon>
        <taxon>Tunicata</taxon>
        <taxon>Ascidiacea</taxon>
        <taxon>Phlebobranchia</taxon>
        <taxon>Ascidiidae</taxon>
        <taxon>Phallusia</taxon>
    </lineage>
</organism>
<evidence type="ECO:0000256" key="6">
    <source>
        <dbReference type="ARBA" id="ARBA00012801"/>
    </source>
</evidence>